<dbReference type="PANTHER" id="PTHR35007">
    <property type="entry name" value="INTEGRAL MEMBRANE PROTEIN-RELATED"/>
    <property type="match status" value="1"/>
</dbReference>
<protein>
    <submittedName>
        <fullName evidence="8">Type II secretion system F domain protein</fullName>
    </submittedName>
</protein>
<dbReference type="PANTHER" id="PTHR35007:SF2">
    <property type="entry name" value="PILUS ASSEMBLE PROTEIN"/>
    <property type="match status" value="1"/>
</dbReference>
<evidence type="ECO:0000259" key="7">
    <source>
        <dbReference type="Pfam" id="PF00482"/>
    </source>
</evidence>
<dbReference type="EMBL" id="CP002810">
    <property type="protein sequence ID" value="AEG42914.1"/>
    <property type="molecule type" value="Genomic_DNA"/>
</dbReference>
<feature type="transmembrane region" description="Helical" evidence="6">
    <location>
        <begin position="6"/>
        <end position="24"/>
    </location>
</feature>
<dbReference type="KEGG" id="iva:Isova_0100"/>
<comment type="subcellular location">
    <subcellularLocation>
        <location evidence="1">Cell membrane</location>
        <topology evidence="1">Multi-pass membrane protein</topology>
    </subcellularLocation>
</comment>
<dbReference type="HOGENOM" id="CLU_056917_4_0_11"/>
<feature type="transmembrane region" description="Helical" evidence="6">
    <location>
        <begin position="121"/>
        <end position="141"/>
    </location>
</feature>
<dbReference type="Pfam" id="PF00482">
    <property type="entry name" value="T2SSF"/>
    <property type="match status" value="1"/>
</dbReference>
<evidence type="ECO:0000256" key="3">
    <source>
        <dbReference type="ARBA" id="ARBA00022692"/>
    </source>
</evidence>
<keyword evidence="4 6" id="KW-1133">Transmembrane helix</keyword>
<proteinExistence type="predicted"/>
<keyword evidence="5 6" id="KW-0472">Membrane</keyword>
<dbReference type="GO" id="GO:0005886">
    <property type="term" value="C:plasma membrane"/>
    <property type="evidence" value="ECO:0007669"/>
    <property type="project" value="UniProtKB-SubCell"/>
</dbReference>
<reference evidence="8 9" key="1">
    <citation type="submission" date="2011-05" db="EMBL/GenBank/DDBJ databases">
        <title>Complete sequence of Isoptericola variabilis 225.</title>
        <authorList>
            <consortium name="US DOE Joint Genome Institute"/>
            <person name="Lucas S."/>
            <person name="Han J."/>
            <person name="Lapidus A."/>
            <person name="Cheng J.-F."/>
            <person name="Goodwin L."/>
            <person name="Pitluck S."/>
            <person name="Peters L."/>
            <person name="Mikhailova N."/>
            <person name="Zeytun A."/>
            <person name="Han C."/>
            <person name="Tapia R."/>
            <person name="Land M."/>
            <person name="Hauser L."/>
            <person name="Kyrpides N."/>
            <person name="Ivanova N."/>
            <person name="Pagani I."/>
            <person name="Siebers A."/>
            <person name="Allgaier M."/>
            <person name="Thelen M."/>
            <person name="Hugenholtz P."/>
            <person name="Gladden J."/>
            <person name="Woyke T."/>
        </authorList>
    </citation>
    <scope>NUCLEOTIDE SEQUENCE [LARGE SCALE GENOMIC DNA]</scope>
    <source>
        <strain evidence="9">225</strain>
    </source>
</reference>
<feature type="domain" description="Type II secretion system protein GspF" evidence="7">
    <location>
        <begin position="160"/>
        <end position="285"/>
    </location>
</feature>
<dbReference type="Proteomes" id="UP000009236">
    <property type="component" value="Chromosome"/>
</dbReference>
<dbReference type="eggNOG" id="COG2064">
    <property type="taxonomic scope" value="Bacteria"/>
</dbReference>
<feature type="transmembrane region" description="Helical" evidence="6">
    <location>
        <begin position="96"/>
        <end position="115"/>
    </location>
</feature>
<accession>F6FQU9</accession>
<evidence type="ECO:0000313" key="9">
    <source>
        <dbReference type="Proteomes" id="UP000009236"/>
    </source>
</evidence>
<evidence type="ECO:0000256" key="5">
    <source>
        <dbReference type="ARBA" id="ARBA00023136"/>
    </source>
</evidence>
<keyword evidence="2" id="KW-1003">Cell membrane</keyword>
<dbReference type="AlphaFoldDB" id="F6FQU9"/>
<keyword evidence="3 6" id="KW-0812">Transmembrane</keyword>
<organism evidence="9">
    <name type="scientific">Isoptericola variabilis (strain 225)</name>
    <dbReference type="NCBI Taxonomy" id="743718"/>
    <lineage>
        <taxon>Bacteria</taxon>
        <taxon>Bacillati</taxon>
        <taxon>Actinomycetota</taxon>
        <taxon>Actinomycetes</taxon>
        <taxon>Micrococcales</taxon>
        <taxon>Promicromonosporaceae</taxon>
        <taxon>Isoptericola</taxon>
    </lineage>
</organism>
<feature type="transmembrane region" description="Helical" evidence="6">
    <location>
        <begin position="268"/>
        <end position="290"/>
    </location>
</feature>
<dbReference type="STRING" id="743718.Isova_0100"/>
<keyword evidence="9" id="KW-1185">Reference proteome</keyword>
<evidence type="ECO:0000313" key="8">
    <source>
        <dbReference type="EMBL" id="AEG42914.1"/>
    </source>
</evidence>
<evidence type="ECO:0000256" key="2">
    <source>
        <dbReference type="ARBA" id="ARBA00022475"/>
    </source>
</evidence>
<evidence type="ECO:0000256" key="6">
    <source>
        <dbReference type="SAM" id="Phobius"/>
    </source>
</evidence>
<name>F6FQU9_ISOV2</name>
<gene>
    <name evidence="8" type="ordered locus">Isova_0100</name>
</gene>
<dbReference type="RefSeq" id="WP_013837309.1">
    <property type="nucleotide sequence ID" value="NC_015588.1"/>
</dbReference>
<evidence type="ECO:0000256" key="1">
    <source>
        <dbReference type="ARBA" id="ARBA00004651"/>
    </source>
</evidence>
<sequence length="299" mass="32731">MPTTIVVAVVAVAIATGLVVWLVLDPGATARRSTAANLRRGLEGRVAASADAPTSLVRVRPDSFGRRLTPRPLVSLLERQHVRGGRPAGWPVDRLLAFKVWFGAIGAVLVVWAVAADARPLLTALLLVVTIGGYFLPDLLLMSRGQEREQKIERELADTVDQMMIAVEAGMGFDGAMARVAEHGRGVLAEELTRTLQDMRMGRSRRQALQDLAERAPVPDLRRFVRAILQADAYGISIGGVLRTQAAEMRLRRRQRAEEKAQKVPIKVLFPLMVCILPVLFIVILTPAAIDLYLTLSNI</sequence>
<evidence type="ECO:0000256" key="4">
    <source>
        <dbReference type="ARBA" id="ARBA00022989"/>
    </source>
</evidence>
<dbReference type="InterPro" id="IPR018076">
    <property type="entry name" value="T2SS_GspF_dom"/>
</dbReference>